<protein>
    <recommendedName>
        <fullName evidence="1">DUF6879 domain-containing protein</fullName>
    </recommendedName>
</protein>
<proteinExistence type="predicted"/>
<dbReference type="RefSeq" id="WP_310910585.1">
    <property type="nucleotide sequence ID" value="NZ_JAVLVT010000001.1"/>
</dbReference>
<sequence length="182" mass="21084">MLTANELGEYIDTRITRSAFRLELLDRYEVASDGSDIARYLAGEQEPTPERKQPWLEHLAADFAAGIRNYRVHVLSTPLNDYLRYECEWSYVPNGQAGEEIYILDLSERDKPGGLVDHDFWLIDDQHAIPMYYAEDGQFLGAEPVENLEPYQRARDAAMAAAAPFSTWWARHPEEWRTYQPQ</sequence>
<organism evidence="2 3">
    <name type="scientific">Lipingzhangella rawalii</name>
    <dbReference type="NCBI Taxonomy" id="2055835"/>
    <lineage>
        <taxon>Bacteria</taxon>
        <taxon>Bacillati</taxon>
        <taxon>Actinomycetota</taxon>
        <taxon>Actinomycetes</taxon>
        <taxon>Streptosporangiales</taxon>
        <taxon>Nocardiopsidaceae</taxon>
        <taxon>Lipingzhangella</taxon>
    </lineage>
</organism>
<accession>A0ABU2H1A4</accession>
<dbReference type="Proteomes" id="UP001250214">
    <property type="component" value="Unassembled WGS sequence"/>
</dbReference>
<dbReference type="EMBL" id="JAVLVT010000001">
    <property type="protein sequence ID" value="MDS1269071.1"/>
    <property type="molecule type" value="Genomic_DNA"/>
</dbReference>
<keyword evidence="3" id="KW-1185">Reference proteome</keyword>
<evidence type="ECO:0000259" key="1">
    <source>
        <dbReference type="Pfam" id="PF21806"/>
    </source>
</evidence>
<evidence type="ECO:0000313" key="3">
    <source>
        <dbReference type="Proteomes" id="UP001250214"/>
    </source>
</evidence>
<name>A0ABU2H1A4_9ACTN</name>
<evidence type="ECO:0000313" key="2">
    <source>
        <dbReference type="EMBL" id="MDS1269071.1"/>
    </source>
</evidence>
<reference evidence="3" key="1">
    <citation type="submission" date="2023-07" db="EMBL/GenBank/DDBJ databases">
        <title>Novel species in the genus Lipingzhangella isolated from Sambhar Salt Lake.</title>
        <authorList>
            <person name="Jiya N."/>
            <person name="Kajale S."/>
            <person name="Sharma A."/>
        </authorList>
    </citation>
    <scope>NUCLEOTIDE SEQUENCE [LARGE SCALE GENOMIC DNA]</scope>
    <source>
        <strain evidence="3">LS1_29</strain>
    </source>
</reference>
<gene>
    <name evidence="2" type="ORF">RIF23_02040</name>
</gene>
<comment type="caution">
    <text evidence="2">The sequence shown here is derived from an EMBL/GenBank/DDBJ whole genome shotgun (WGS) entry which is preliminary data.</text>
</comment>
<dbReference type="Pfam" id="PF21806">
    <property type="entry name" value="DUF6879"/>
    <property type="match status" value="1"/>
</dbReference>
<feature type="domain" description="DUF6879" evidence="1">
    <location>
        <begin position="9"/>
        <end position="170"/>
    </location>
</feature>
<dbReference type="InterPro" id="IPR049244">
    <property type="entry name" value="DUF6879"/>
</dbReference>